<dbReference type="InterPro" id="IPR013126">
    <property type="entry name" value="Hsp_70_fam"/>
</dbReference>
<evidence type="ECO:0000256" key="1">
    <source>
        <dbReference type="ARBA" id="ARBA00007381"/>
    </source>
</evidence>
<evidence type="ECO:0000256" key="2">
    <source>
        <dbReference type="ARBA" id="ARBA00022741"/>
    </source>
</evidence>
<dbReference type="AlphaFoldDB" id="A0A1J8QF40"/>
<dbReference type="STRING" id="180088.A0A1J8QF40"/>
<accession>A0A1J8QF40</accession>
<keyword evidence="2" id="KW-0547">Nucleotide-binding</keyword>
<sequence>CHPSARQNNHVEIIANGQGNCTTPSCVTFSNNKRLVGDATTNQVAMNPDNVIFDVKHLISGKFNDAEVLSNIKHFSFKVINKGREPYGQVQYRGEAKGFSCEISSMVCEGDSRVVFGLLCQWHYCTLKTPKWQVTKDAGAITGMNVLHIVNEPTVAAIAYHLEKIVNGKHNVLILSNHPYLYPFL</sequence>
<dbReference type="Gene3D" id="3.30.420.40">
    <property type="match status" value="2"/>
</dbReference>
<dbReference type="GO" id="GO:0140662">
    <property type="term" value="F:ATP-dependent protein folding chaperone"/>
    <property type="evidence" value="ECO:0007669"/>
    <property type="project" value="InterPro"/>
</dbReference>
<dbReference type="FunFam" id="3.30.420.40:FF:000028">
    <property type="entry name" value="heat shock 70 kDa protein-like"/>
    <property type="match status" value="2"/>
</dbReference>
<dbReference type="EMBL" id="LVVM01006462">
    <property type="protein sequence ID" value="OJA08034.1"/>
    <property type="molecule type" value="Genomic_DNA"/>
</dbReference>
<proteinExistence type="inferred from homology"/>
<dbReference type="GO" id="GO:0005524">
    <property type="term" value="F:ATP binding"/>
    <property type="evidence" value="ECO:0007669"/>
    <property type="project" value="UniProtKB-KW"/>
</dbReference>
<dbReference type="Proteomes" id="UP000183567">
    <property type="component" value="Unassembled WGS sequence"/>
</dbReference>
<dbReference type="OrthoDB" id="2401965at2759"/>
<dbReference type="InterPro" id="IPR043129">
    <property type="entry name" value="ATPase_NBD"/>
</dbReference>
<organism evidence="4 5">
    <name type="scientific">Rhizopogon vesiculosus</name>
    <dbReference type="NCBI Taxonomy" id="180088"/>
    <lineage>
        <taxon>Eukaryota</taxon>
        <taxon>Fungi</taxon>
        <taxon>Dikarya</taxon>
        <taxon>Basidiomycota</taxon>
        <taxon>Agaricomycotina</taxon>
        <taxon>Agaricomycetes</taxon>
        <taxon>Agaricomycetidae</taxon>
        <taxon>Boletales</taxon>
        <taxon>Suillineae</taxon>
        <taxon>Rhizopogonaceae</taxon>
        <taxon>Rhizopogon</taxon>
    </lineage>
</organism>
<protein>
    <submittedName>
        <fullName evidence="4">Uncharacterized protein</fullName>
    </submittedName>
</protein>
<dbReference type="SUPFAM" id="SSF53067">
    <property type="entry name" value="Actin-like ATPase domain"/>
    <property type="match status" value="1"/>
</dbReference>
<dbReference type="Pfam" id="PF00012">
    <property type="entry name" value="HSP70"/>
    <property type="match status" value="1"/>
</dbReference>
<reference evidence="4 5" key="1">
    <citation type="submission" date="2016-03" db="EMBL/GenBank/DDBJ databases">
        <title>Comparative genomics of the ectomycorrhizal sister species Rhizopogon vinicolor and Rhizopogon vesiculosus (Basidiomycota: Boletales) reveals a divergence of the mating type B locus.</title>
        <authorList>
            <person name="Mujic A.B."/>
            <person name="Kuo A."/>
            <person name="Tritt A."/>
            <person name="Lipzen A."/>
            <person name="Chen C."/>
            <person name="Johnson J."/>
            <person name="Sharma A."/>
            <person name="Barry K."/>
            <person name="Grigoriev I.V."/>
            <person name="Spatafora J.W."/>
        </authorList>
    </citation>
    <scope>NUCLEOTIDE SEQUENCE [LARGE SCALE GENOMIC DNA]</scope>
    <source>
        <strain evidence="4 5">AM-OR11-056</strain>
    </source>
</reference>
<keyword evidence="3" id="KW-0067">ATP-binding</keyword>
<comment type="caution">
    <text evidence="4">The sequence shown here is derived from an EMBL/GenBank/DDBJ whole genome shotgun (WGS) entry which is preliminary data.</text>
</comment>
<feature type="non-terminal residue" evidence="4">
    <location>
        <position position="1"/>
    </location>
</feature>
<name>A0A1J8QF40_9AGAM</name>
<gene>
    <name evidence="4" type="ORF">AZE42_11890</name>
</gene>
<evidence type="ECO:0000256" key="3">
    <source>
        <dbReference type="ARBA" id="ARBA00022840"/>
    </source>
</evidence>
<evidence type="ECO:0000313" key="5">
    <source>
        <dbReference type="Proteomes" id="UP000183567"/>
    </source>
</evidence>
<dbReference type="PANTHER" id="PTHR19375">
    <property type="entry name" value="HEAT SHOCK PROTEIN 70KDA"/>
    <property type="match status" value="1"/>
</dbReference>
<comment type="similarity">
    <text evidence="1">Belongs to the heat shock protein 70 family.</text>
</comment>
<keyword evidence="5" id="KW-1185">Reference proteome</keyword>
<evidence type="ECO:0000313" key="4">
    <source>
        <dbReference type="EMBL" id="OJA08034.1"/>
    </source>
</evidence>
<dbReference type="FunFam" id="3.30.30.30:FF:000001">
    <property type="entry name" value="heat shock 70 kDa protein-like"/>
    <property type="match status" value="1"/>
</dbReference>